<evidence type="ECO:0000259" key="1">
    <source>
        <dbReference type="PROSITE" id="PS51819"/>
    </source>
</evidence>
<dbReference type="PROSITE" id="PS51819">
    <property type="entry name" value="VOC"/>
    <property type="match status" value="1"/>
</dbReference>
<sequence length="123" mass="13356">MKNNAINWFEIFVTDLSRARTFYETILNAKLQDSGMDCCEMAIFPYDNMQGIGGALTKMEGCNPGPGGSMVYLNVEGDLDAVLSRIPVAGGKVIRDRFAIPPHGFIGILEDTEGNVVGLHSMV</sequence>
<comment type="caution">
    <text evidence="2">The sequence shown here is derived from an EMBL/GenBank/DDBJ whole genome shotgun (WGS) entry which is preliminary data.</text>
</comment>
<gene>
    <name evidence="2" type="ORF">HNQ64_002054</name>
</gene>
<evidence type="ECO:0000313" key="2">
    <source>
        <dbReference type="EMBL" id="MBB5037805.1"/>
    </source>
</evidence>
<dbReference type="EMBL" id="JACHIF010000003">
    <property type="protein sequence ID" value="MBB5037805.1"/>
    <property type="molecule type" value="Genomic_DNA"/>
</dbReference>
<dbReference type="Pfam" id="PF00903">
    <property type="entry name" value="Glyoxalase"/>
    <property type="match status" value="1"/>
</dbReference>
<dbReference type="PANTHER" id="PTHR33993:SF2">
    <property type="entry name" value="VOC DOMAIN-CONTAINING PROTEIN"/>
    <property type="match status" value="1"/>
</dbReference>
<dbReference type="InterPro" id="IPR004360">
    <property type="entry name" value="Glyas_Fos-R_dOase_dom"/>
</dbReference>
<proteinExistence type="predicted"/>
<reference evidence="2 3" key="1">
    <citation type="submission" date="2020-08" db="EMBL/GenBank/DDBJ databases">
        <title>Genomic Encyclopedia of Type Strains, Phase IV (KMG-IV): sequencing the most valuable type-strain genomes for metagenomic binning, comparative biology and taxonomic classification.</title>
        <authorList>
            <person name="Goeker M."/>
        </authorList>
    </citation>
    <scope>NUCLEOTIDE SEQUENCE [LARGE SCALE GENOMIC DNA]</scope>
    <source>
        <strain evidence="2 3">DSM 12251</strain>
    </source>
</reference>
<dbReference type="RefSeq" id="WP_184208020.1">
    <property type="nucleotide sequence ID" value="NZ_JACHIF010000003.1"/>
</dbReference>
<dbReference type="InterPro" id="IPR029068">
    <property type="entry name" value="Glyas_Bleomycin-R_OHBP_Dase"/>
</dbReference>
<dbReference type="InterPro" id="IPR052164">
    <property type="entry name" value="Anthracycline_SecMetBiosynth"/>
</dbReference>
<organism evidence="2 3">
    <name type="scientific">Prosthecobacter dejongeii</name>
    <dbReference type="NCBI Taxonomy" id="48465"/>
    <lineage>
        <taxon>Bacteria</taxon>
        <taxon>Pseudomonadati</taxon>
        <taxon>Verrucomicrobiota</taxon>
        <taxon>Verrucomicrobiia</taxon>
        <taxon>Verrucomicrobiales</taxon>
        <taxon>Verrucomicrobiaceae</taxon>
        <taxon>Prosthecobacter</taxon>
    </lineage>
</organism>
<evidence type="ECO:0000313" key="3">
    <source>
        <dbReference type="Proteomes" id="UP000534294"/>
    </source>
</evidence>
<dbReference type="AlphaFoldDB" id="A0A7W8DQ36"/>
<dbReference type="PANTHER" id="PTHR33993">
    <property type="entry name" value="GLYOXALASE-RELATED"/>
    <property type="match status" value="1"/>
</dbReference>
<protein>
    <recommendedName>
        <fullName evidence="1">VOC domain-containing protein</fullName>
    </recommendedName>
</protein>
<accession>A0A7W8DQ36</accession>
<dbReference type="CDD" id="cd07247">
    <property type="entry name" value="SgaA_N_like"/>
    <property type="match status" value="1"/>
</dbReference>
<dbReference type="Gene3D" id="3.10.180.10">
    <property type="entry name" value="2,3-Dihydroxybiphenyl 1,2-Dioxygenase, domain 1"/>
    <property type="match status" value="1"/>
</dbReference>
<dbReference type="InterPro" id="IPR037523">
    <property type="entry name" value="VOC_core"/>
</dbReference>
<name>A0A7W8DQ36_9BACT</name>
<feature type="domain" description="VOC" evidence="1">
    <location>
        <begin position="5"/>
        <end position="122"/>
    </location>
</feature>
<keyword evidence="3" id="KW-1185">Reference proteome</keyword>
<dbReference type="SUPFAM" id="SSF54593">
    <property type="entry name" value="Glyoxalase/Bleomycin resistance protein/Dihydroxybiphenyl dioxygenase"/>
    <property type="match status" value="1"/>
</dbReference>
<dbReference type="Proteomes" id="UP000534294">
    <property type="component" value="Unassembled WGS sequence"/>
</dbReference>